<dbReference type="Proteomes" id="UP000579523">
    <property type="component" value="Unassembled WGS sequence"/>
</dbReference>
<dbReference type="AlphaFoldDB" id="A0A7W7PR86"/>
<keyword evidence="2" id="KW-1185">Reference proteome</keyword>
<evidence type="ECO:0000313" key="2">
    <source>
        <dbReference type="Proteomes" id="UP000579523"/>
    </source>
</evidence>
<accession>A0A7W7PR86</accession>
<dbReference type="EMBL" id="JACHJI010000005">
    <property type="protein sequence ID" value="MBB4899374.1"/>
    <property type="molecule type" value="Genomic_DNA"/>
</dbReference>
<protein>
    <submittedName>
        <fullName evidence="1">Uncharacterized protein</fullName>
    </submittedName>
</protein>
<name>A0A7W7PR86_9ACTN</name>
<evidence type="ECO:0000313" key="1">
    <source>
        <dbReference type="EMBL" id="MBB4899374.1"/>
    </source>
</evidence>
<gene>
    <name evidence="1" type="ORF">FHS37_003434</name>
</gene>
<organism evidence="1 2">
    <name type="scientific">Streptomyces griseomycini</name>
    <dbReference type="NCBI Taxonomy" id="66895"/>
    <lineage>
        <taxon>Bacteria</taxon>
        <taxon>Bacillati</taxon>
        <taxon>Actinomycetota</taxon>
        <taxon>Actinomycetes</taxon>
        <taxon>Kitasatosporales</taxon>
        <taxon>Streptomycetaceae</taxon>
        <taxon>Streptomyces</taxon>
    </lineage>
</organism>
<reference evidence="1 2" key="1">
    <citation type="submission" date="2020-08" db="EMBL/GenBank/DDBJ databases">
        <title>Genomic Encyclopedia of Type Strains, Phase III (KMG-III): the genomes of soil and plant-associated and newly described type strains.</title>
        <authorList>
            <person name="Whitman W."/>
        </authorList>
    </citation>
    <scope>NUCLEOTIDE SEQUENCE [LARGE SCALE GENOMIC DNA]</scope>
    <source>
        <strain evidence="1 2">CECT 3273</strain>
    </source>
</reference>
<proteinExistence type="predicted"/>
<sequence length="57" mass="6482">MVTCEGSYEHRELRLHRDGLIYPVSVDGIHHDLSAARHILSTLRPATDAELTDLLTW</sequence>
<comment type="caution">
    <text evidence="1">The sequence shown here is derived from an EMBL/GenBank/DDBJ whole genome shotgun (WGS) entry which is preliminary data.</text>
</comment>
<dbReference type="RefSeq" id="WP_184821940.1">
    <property type="nucleotide sequence ID" value="NZ_BMTI01000025.1"/>
</dbReference>